<dbReference type="PANTHER" id="PTHR30204:SF89">
    <property type="entry name" value="HTH MERR-TYPE DOMAIN-CONTAINING PROTEIN"/>
    <property type="match status" value="1"/>
</dbReference>
<dbReference type="SMART" id="SM00422">
    <property type="entry name" value="HTH_MERR"/>
    <property type="match status" value="1"/>
</dbReference>
<dbReference type="SUPFAM" id="SSF46955">
    <property type="entry name" value="Putative DNA-binding domain"/>
    <property type="match status" value="1"/>
</dbReference>
<evidence type="ECO:0000313" key="4">
    <source>
        <dbReference type="Proteomes" id="UP000238164"/>
    </source>
</evidence>
<proteinExistence type="predicted"/>
<evidence type="ECO:0000259" key="2">
    <source>
        <dbReference type="PROSITE" id="PS50937"/>
    </source>
</evidence>
<sequence>MPYGLRSIGQVLSVLKADFPDVSISKIRFLESEGLIAPERAPSGYRRYAESDIARLRYILTVQKSHYLPLKVIREHLEAMDRGEDPPRLEPVTGAAAAIEVPLPNAAGAVPQQRGAKRPIRVTRRELLELSGLSEASLAELERHALVSPRRGTVYYGRDALTVAVAARKLAAYGMDARHLRVVKQAAEREVGLIEQAIAPHLRRSQSPQQLAQEVMQLVMHAHAAIMRSTMPQ</sequence>
<accession>A0A2N9JG96</accession>
<dbReference type="PANTHER" id="PTHR30204">
    <property type="entry name" value="REDOX-CYCLING DRUG-SENSING TRANSCRIPTIONAL ACTIVATOR SOXR"/>
    <property type="match status" value="1"/>
</dbReference>
<feature type="domain" description="HTH merR-type" evidence="2">
    <location>
        <begin position="21"/>
        <end position="79"/>
    </location>
</feature>
<keyword evidence="1" id="KW-0238">DNA-binding</keyword>
<dbReference type="InterPro" id="IPR000551">
    <property type="entry name" value="MerR-type_HTH_dom"/>
</dbReference>
<dbReference type="CDD" id="cd00592">
    <property type="entry name" value="HTH_MerR-like"/>
    <property type="match status" value="1"/>
</dbReference>
<organism evidence="3 4">
    <name type="scientific">Micropruina glycogenica</name>
    <dbReference type="NCBI Taxonomy" id="75385"/>
    <lineage>
        <taxon>Bacteria</taxon>
        <taxon>Bacillati</taxon>
        <taxon>Actinomycetota</taxon>
        <taxon>Actinomycetes</taxon>
        <taxon>Propionibacteriales</taxon>
        <taxon>Nocardioidaceae</taxon>
        <taxon>Micropruina</taxon>
    </lineage>
</organism>
<evidence type="ECO:0000313" key="3">
    <source>
        <dbReference type="EMBL" id="SPD86538.1"/>
    </source>
</evidence>
<dbReference type="RefSeq" id="WP_105185488.1">
    <property type="nucleotide sequence ID" value="NZ_BAAAGO010000033.1"/>
</dbReference>
<dbReference type="PROSITE" id="PS50937">
    <property type="entry name" value="HTH_MERR_2"/>
    <property type="match status" value="1"/>
</dbReference>
<dbReference type="Proteomes" id="UP000238164">
    <property type="component" value="Chromosome 1"/>
</dbReference>
<dbReference type="Gene3D" id="1.10.1660.10">
    <property type="match status" value="1"/>
</dbReference>
<gene>
    <name evidence="3" type="ORF">MPLG2_1502</name>
</gene>
<dbReference type="OrthoDB" id="3191171at2"/>
<dbReference type="InterPro" id="IPR009061">
    <property type="entry name" value="DNA-bd_dom_put_sf"/>
</dbReference>
<dbReference type="AlphaFoldDB" id="A0A2N9JG96"/>
<protein>
    <recommendedName>
        <fullName evidence="2">HTH merR-type domain-containing protein</fullName>
    </recommendedName>
</protein>
<evidence type="ECO:0000256" key="1">
    <source>
        <dbReference type="ARBA" id="ARBA00023125"/>
    </source>
</evidence>
<dbReference type="GO" id="GO:0003677">
    <property type="term" value="F:DNA binding"/>
    <property type="evidence" value="ECO:0007669"/>
    <property type="project" value="UniProtKB-KW"/>
</dbReference>
<reference evidence="3 4" key="1">
    <citation type="submission" date="2018-02" db="EMBL/GenBank/DDBJ databases">
        <authorList>
            <person name="Cohen D.B."/>
            <person name="Kent A.D."/>
        </authorList>
    </citation>
    <scope>NUCLEOTIDE SEQUENCE [LARGE SCALE GENOMIC DNA]</scope>
    <source>
        <strain evidence="3">1</strain>
    </source>
</reference>
<dbReference type="Pfam" id="PF00376">
    <property type="entry name" value="MerR"/>
    <property type="match status" value="1"/>
</dbReference>
<dbReference type="KEGG" id="mgg:MPLG2_1502"/>
<keyword evidence="4" id="KW-1185">Reference proteome</keyword>
<dbReference type="InterPro" id="IPR047057">
    <property type="entry name" value="MerR_fam"/>
</dbReference>
<dbReference type="EMBL" id="LT985188">
    <property type="protein sequence ID" value="SPD86538.1"/>
    <property type="molecule type" value="Genomic_DNA"/>
</dbReference>
<dbReference type="GO" id="GO:0003700">
    <property type="term" value="F:DNA-binding transcription factor activity"/>
    <property type="evidence" value="ECO:0007669"/>
    <property type="project" value="InterPro"/>
</dbReference>
<name>A0A2N9JG96_9ACTN</name>